<feature type="region of interest" description="Disordered" evidence="2">
    <location>
        <begin position="298"/>
        <end position="323"/>
    </location>
</feature>
<dbReference type="InterPro" id="IPR006059">
    <property type="entry name" value="SBP"/>
</dbReference>
<gene>
    <name evidence="4" type="ORF">PZ740_13165</name>
</gene>
<dbReference type="AlphaFoldDB" id="A0AAP3XTJ1"/>
<dbReference type="RefSeq" id="WP_327789748.1">
    <property type="nucleotide sequence ID" value="NZ_JARGEQ010000126.1"/>
</dbReference>
<dbReference type="InterPro" id="IPR006311">
    <property type="entry name" value="TAT_signal"/>
</dbReference>
<feature type="compositionally biased region" description="Polar residues" evidence="2">
    <location>
        <begin position="298"/>
        <end position="311"/>
    </location>
</feature>
<evidence type="ECO:0000256" key="1">
    <source>
        <dbReference type="ARBA" id="ARBA00022729"/>
    </source>
</evidence>
<feature type="chain" id="PRO_5042908636" evidence="3">
    <location>
        <begin position="21"/>
        <end position="352"/>
    </location>
</feature>
<dbReference type="EMBL" id="JARGEQ010000126">
    <property type="protein sequence ID" value="MDF1587330.1"/>
    <property type="molecule type" value="Genomic_DNA"/>
</dbReference>
<feature type="signal peptide" evidence="3">
    <location>
        <begin position="1"/>
        <end position="20"/>
    </location>
</feature>
<dbReference type="PROSITE" id="PS51318">
    <property type="entry name" value="TAT"/>
    <property type="match status" value="1"/>
</dbReference>
<dbReference type="Gene3D" id="3.40.190.10">
    <property type="entry name" value="Periplasmic binding protein-like II"/>
    <property type="match status" value="2"/>
</dbReference>
<sequence length="352" mass="38624">MTTRISLLAGIAAGAVLAGAGWSTAEAETTLTFTSFGGAYQKAQREAWLDPLEKELGVRILEDTLTGIAEVRAQVRSGAVNWDIVDLGLGDCSAGQAEGIFEPLDYQQIATQGIEKAAYDSHWIGVIYYSTVLGYSTERYKDKQPASWADFWDVESFPGARALRDYPIANLEIALMADGVPAGQVYEVLGTPEGEKRAFAKLDEIRDHIDVWWNSGAQSAQLLRDGEVDMSTIWNGRLDAIAEAGAPVAYTYNQGILALDCLAIPKGAPNRDLAQKVVARIVAPDLQANMPPLMNYGPTNAESFESGQITQEMRERSPSSPDNLKVQMISSAKFWEENRNRLQEAWDAWKTR</sequence>
<dbReference type="Proteomes" id="UP001301140">
    <property type="component" value="Unassembled WGS sequence"/>
</dbReference>
<keyword evidence="5" id="KW-1185">Reference proteome</keyword>
<reference evidence="4 5" key="1">
    <citation type="submission" date="2023-03" db="EMBL/GenBank/DDBJ databases">
        <title>YIM 152171 draft genome.</title>
        <authorList>
            <person name="Yang Z."/>
        </authorList>
    </citation>
    <scope>NUCLEOTIDE SEQUENCE [LARGE SCALE GENOMIC DNA]</scope>
    <source>
        <strain evidence="4 5">YIM 152171</strain>
    </source>
</reference>
<comment type="caution">
    <text evidence="4">The sequence shown here is derived from an EMBL/GenBank/DDBJ whole genome shotgun (WGS) entry which is preliminary data.</text>
</comment>
<proteinExistence type="predicted"/>
<dbReference type="Pfam" id="PF13416">
    <property type="entry name" value="SBP_bac_8"/>
    <property type="match status" value="1"/>
</dbReference>
<dbReference type="SUPFAM" id="SSF53850">
    <property type="entry name" value="Periplasmic binding protein-like II"/>
    <property type="match status" value="1"/>
</dbReference>
<dbReference type="PANTHER" id="PTHR30222">
    <property type="entry name" value="SPERMIDINE/PUTRESCINE-BINDING PERIPLASMIC PROTEIN"/>
    <property type="match status" value="1"/>
</dbReference>
<accession>A0AAP3XTJ1</accession>
<evidence type="ECO:0000313" key="4">
    <source>
        <dbReference type="EMBL" id="MDF1587330.1"/>
    </source>
</evidence>
<evidence type="ECO:0000313" key="5">
    <source>
        <dbReference type="Proteomes" id="UP001301140"/>
    </source>
</evidence>
<evidence type="ECO:0000256" key="2">
    <source>
        <dbReference type="SAM" id="MobiDB-lite"/>
    </source>
</evidence>
<organism evidence="4 5">
    <name type="scientific">Marinimicrococcus flavescens</name>
    <dbReference type="NCBI Taxonomy" id="3031815"/>
    <lineage>
        <taxon>Bacteria</taxon>
        <taxon>Pseudomonadati</taxon>
        <taxon>Pseudomonadota</taxon>
        <taxon>Alphaproteobacteria</taxon>
        <taxon>Geminicoccales</taxon>
        <taxon>Geminicoccaceae</taxon>
        <taxon>Marinimicrococcus</taxon>
    </lineage>
</organism>
<dbReference type="PANTHER" id="PTHR30222:SF2">
    <property type="entry name" value="ABC TRANSPORTER SUBSTRATE-BINDING PROTEIN"/>
    <property type="match status" value="1"/>
</dbReference>
<protein>
    <submittedName>
        <fullName evidence="4">ABC transporter substrate-binding protein</fullName>
    </submittedName>
</protein>
<evidence type="ECO:0000256" key="3">
    <source>
        <dbReference type="SAM" id="SignalP"/>
    </source>
</evidence>
<keyword evidence="1 3" id="KW-0732">Signal</keyword>
<dbReference type="CDD" id="cd13589">
    <property type="entry name" value="PBP2_polyamine_RpCGA009"/>
    <property type="match status" value="1"/>
</dbReference>
<name>A0AAP3XTJ1_9PROT</name>